<dbReference type="PROSITE" id="PS00216">
    <property type="entry name" value="SUGAR_TRANSPORT_1"/>
    <property type="match status" value="1"/>
</dbReference>
<evidence type="ECO:0000259" key="10">
    <source>
        <dbReference type="PROSITE" id="PS50850"/>
    </source>
</evidence>
<comment type="caution">
    <text evidence="11">The sequence shown here is derived from an EMBL/GenBank/DDBJ whole genome shotgun (WGS) entry which is preliminary data.</text>
</comment>
<feature type="transmembrane region" description="Helical" evidence="9">
    <location>
        <begin position="75"/>
        <end position="95"/>
    </location>
</feature>
<dbReference type="InterPro" id="IPR005829">
    <property type="entry name" value="Sugar_transporter_CS"/>
</dbReference>
<feature type="transmembrane region" description="Helical" evidence="9">
    <location>
        <begin position="267"/>
        <end position="293"/>
    </location>
</feature>
<comment type="subcellular location">
    <subcellularLocation>
        <location evidence="1">Cell membrane</location>
        <topology evidence="1">Multi-pass membrane protein</topology>
    </subcellularLocation>
</comment>
<keyword evidence="6" id="KW-0325">Glycoprotein</keyword>
<sequence>MTVKDYKCVPIKDKLVVVNIDKEIIEPKSSGFMYFAALSALLGGLSAGLVMGYTSPALASMSRVDSVPRIVKQDIKSWISSLAAAGALIGALFAGPICSKFGRRPSLIFNNLTMIIGWSFIIFSKSVWSVIAGRVVTGIAAGFMSGCVPLYLLEICPVSVRGFFGSGFQLANVTGILLVNIMGVFLNWKYLAIGCCVPPVIMPFLMAMVPETPIYLMNKFGDCKETLSSLRKMRRQKDITDEFEELKNQPKDKQPMILGVRELRDPLVYTPLLLSLGLFVFQQFSGITAIMFYQADIFRQSGSALNANLCAVITNFIQVVATLIAAFVVDKFGRKLLLYASSTGHVISLTLLSIYFWKKDDPTFASQFGWLSLVSLSIFLIAYSVGFGPIPWMMGSEMTPFSARSFVAAVSGSFNWSLGFLIANQFKTLQWVLGLPGTYGLFAAMSFISLLFVKFCLPETSGKTLEEVQKNFQKSSKSDQVSHV</sequence>
<feature type="transmembrane region" description="Helical" evidence="9">
    <location>
        <begin position="190"/>
        <end position="209"/>
    </location>
</feature>
<keyword evidence="8" id="KW-0813">Transport</keyword>
<evidence type="ECO:0000313" key="11">
    <source>
        <dbReference type="EMBL" id="RWS11722.1"/>
    </source>
</evidence>
<dbReference type="InterPro" id="IPR005828">
    <property type="entry name" value="MFS_sugar_transport-like"/>
</dbReference>
<protein>
    <submittedName>
        <fullName evidence="11">Facilitated trehalose transporter Tret1-like protein</fullName>
    </submittedName>
</protein>
<keyword evidence="2" id="KW-1003">Cell membrane</keyword>
<reference evidence="11 12" key="1">
    <citation type="journal article" date="2018" name="Gigascience">
        <title>Genomes of trombidid mites reveal novel predicted allergens and laterally-transferred genes associated with secondary metabolism.</title>
        <authorList>
            <person name="Dong X."/>
            <person name="Chaisiri K."/>
            <person name="Xia D."/>
            <person name="Armstrong S.D."/>
            <person name="Fang Y."/>
            <person name="Donnelly M.J."/>
            <person name="Kadowaki T."/>
            <person name="McGarry J.W."/>
            <person name="Darby A.C."/>
            <person name="Makepeace B.L."/>
        </authorList>
    </citation>
    <scope>NUCLEOTIDE SEQUENCE [LARGE SCALE GENOMIC DNA]</scope>
    <source>
        <strain evidence="11">UoL-WK</strain>
    </source>
</reference>
<dbReference type="InterPro" id="IPR020846">
    <property type="entry name" value="MFS_dom"/>
</dbReference>
<feature type="transmembrane region" description="Helical" evidence="9">
    <location>
        <begin position="130"/>
        <end position="151"/>
    </location>
</feature>
<evidence type="ECO:0000256" key="1">
    <source>
        <dbReference type="ARBA" id="ARBA00004651"/>
    </source>
</evidence>
<dbReference type="AlphaFoldDB" id="A0A443R8Z8"/>
<dbReference type="STRING" id="1965070.A0A443R8Z8"/>
<evidence type="ECO:0000256" key="2">
    <source>
        <dbReference type="ARBA" id="ARBA00022475"/>
    </source>
</evidence>
<feature type="transmembrane region" description="Helical" evidence="9">
    <location>
        <begin position="406"/>
        <end position="426"/>
    </location>
</feature>
<feature type="transmembrane region" description="Helical" evidence="9">
    <location>
        <begin position="369"/>
        <end position="394"/>
    </location>
</feature>
<dbReference type="PANTHER" id="PTHR48021:SF1">
    <property type="entry name" value="GH07001P-RELATED"/>
    <property type="match status" value="1"/>
</dbReference>
<evidence type="ECO:0000256" key="7">
    <source>
        <dbReference type="ARBA" id="ARBA00024348"/>
    </source>
</evidence>
<dbReference type="PRINTS" id="PR00171">
    <property type="entry name" value="SUGRTRNSPORT"/>
</dbReference>
<dbReference type="PANTHER" id="PTHR48021">
    <property type="match status" value="1"/>
</dbReference>
<feature type="transmembrane region" description="Helical" evidence="9">
    <location>
        <begin position="32"/>
        <end position="55"/>
    </location>
</feature>
<dbReference type="GO" id="GO:0022857">
    <property type="term" value="F:transmembrane transporter activity"/>
    <property type="evidence" value="ECO:0007669"/>
    <property type="project" value="InterPro"/>
</dbReference>
<evidence type="ECO:0000256" key="9">
    <source>
        <dbReference type="SAM" id="Phobius"/>
    </source>
</evidence>
<dbReference type="Pfam" id="PF00083">
    <property type="entry name" value="Sugar_tr"/>
    <property type="match status" value="1"/>
</dbReference>
<evidence type="ECO:0000313" key="12">
    <source>
        <dbReference type="Proteomes" id="UP000285301"/>
    </source>
</evidence>
<evidence type="ECO:0000256" key="8">
    <source>
        <dbReference type="RuleBase" id="RU003346"/>
    </source>
</evidence>
<organism evidence="11 12">
    <name type="scientific">Dinothrombium tinctorium</name>
    <dbReference type="NCBI Taxonomy" id="1965070"/>
    <lineage>
        <taxon>Eukaryota</taxon>
        <taxon>Metazoa</taxon>
        <taxon>Ecdysozoa</taxon>
        <taxon>Arthropoda</taxon>
        <taxon>Chelicerata</taxon>
        <taxon>Arachnida</taxon>
        <taxon>Acari</taxon>
        <taxon>Acariformes</taxon>
        <taxon>Trombidiformes</taxon>
        <taxon>Prostigmata</taxon>
        <taxon>Anystina</taxon>
        <taxon>Parasitengona</taxon>
        <taxon>Trombidioidea</taxon>
        <taxon>Trombidiidae</taxon>
        <taxon>Dinothrombium</taxon>
    </lineage>
</organism>
<dbReference type="InterPro" id="IPR050549">
    <property type="entry name" value="MFS_Trehalose_Transporter"/>
</dbReference>
<dbReference type="NCBIfam" id="TIGR00879">
    <property type="entry name" value="SP"/>
    <property type="match status" value="1"/>
</dbReference>
<dbReference type="OrthoDB" id="6480153at2759"/>
<dbReference type="Gene3D" id="1.20.1250.20">
    <property type="entry name" value="MFS general substrate transporter like domains"/>
    <property type="match status" value="1"/>
</dbReference>
<feature type="transmembrane region" description="Helical" evidence="9">
    <location>
        <begin position="107"/>
        <end position="124"/>
    </location>
</feature>
<dbReference type="EMBL" id="NCKU01001593">
    <property type="protein sequence ID" value="RWS11722.1"/>
    <property type="molecule type" value="Genomic_DNA"/>
</dbReference>
<name>A0A443R8Z8_9ACAR</name>
<keyword evidence="12" id="KW-1185">Reference proteome</keyword>
<dbReference type="FunFam" id="1.20.1250.20:FF:000055">
    <property type="entry name" value="Facilitated trehalose transporter Tret1-2 homolog"/>
    <property type="match status" value="1"/>
</dbReference>
<dbReference type="PROSITE" id="PS50850">
    <property type="entry name" value="MFS"/>
    <property type="match status" value="1"/>
</dbReference>
<evidence type="ECO:0000256" key="3">
    <source>
        <dbReference type="ARBA" id="ARBA00022692"/>
    </source>
</evidence>
<keyword evidence="3 9" id="KW-0812">Transmembrane</keyword>
<dbReference type="PROSITE" id="PS00217">
    <property type="entry name" value="SUGAR_TRANSPORT_2"/>
    <property type="match status" value="1"/>
</dbReference>
<comment type="similarity">
    <text evidence="7">Belongs to the major facilitator superfamily. Sugar transporter (TC 2.A.1.1) family. Trehalose transporter subfamily.</text>
</comment>
<keyword evidence="5 9" id="KW-0472">Membrane</keyword>
<accession>A0A443R8Z8</accession>
<dbReference type="SUPFAM" id="SSF103473">
    <property type="entry name" value="MFS general substrate transporter"/>
    <property type="match status" value="1"/>
</dbReference>
<evidence type="ECO:0000256" key="4">
    <source>
        <dbReference type="ARBA" id="ARBA00022989"/>
    </source>
</evidence>
<dbReference type="InterPro" id="IPR003663">
    <property type="entry name" value="Sugar/inositol_transpt"/>
</dbReference>
<gene>
    <name evidence="11" type="ORF">B4U79_12054</name>
</gene>
<keyword evidence="4 9" id="KW-1133">Transmembrane helix</keyword>
<evidence type="ECO:0000256" key="5">
    <source>
        <dbReference type="ARBA" id="ARBA00023136"/>
    </source>
</evidence>
<dbReference type="Proteomes" id="UP000285301">
    <property type="component" value="Unassembled WGS sequence"/>
</dbReference>
<feature type="transmembrane region" description="Helical" evidence="9">
    <location>
        <begin position="438"/>
        <end position="457"/>
    </location>
</feature>
<feature type="transmembrane region" description="Helical" evidence="9">
    <location>
        <begin position="305"/>
        <end position="329"/>
    </location>
</feature>
<dbReference type="InterPro" id="IPR036259">
    <property type="entry name" value="MFS_trans_sf"/>
</dbReference>
<proteinExistence type="inferred from homology"/>
<feature type="transmembrane region" description="Helical" evidence="9">
    <location>
        <begin position="336"/>
        <end position="357"/>
    </location>
</feature>
<evidence type="ECO:0000256" key="6">
    <source>
        <dbReference type="ARBA" id="ARBA00023180"/>
    </source>
</evidence>
<dbReference type="GO" id="GO:0005886">
    <property type="term" value="C:plasma membrane"/>
    <property type="evidence" value="ECO:0007669"/>
    <property type="project" value="UniProtKB-SubCell"/>
</dbReference>
<feature type="domain" description="Major facilitator superfamily (MFS) profile" evidence="10">
    <location>
        <begin position="32"/>
        <end position="461"/>
    </location>
</feature>
<feature type="transmembrane region" description="Helical" evidence="9">
    <location>
        <begin position="163"/>
        <end position="184"/>
    </location>
</feature>